<keyword evidence="2 5" id="KW-0812">Transmembrane</keyword>
<dbReference type="eggNOG" id="KOG0255">
    <property type="taxonomic scope" value="Eukaryota"/>
</dbReference>
<dbReference type="OrthoDB" id="2544694at2759"/>
<evidence type="ECO:0000313" key="8">
    <source>
        <dbReference type="EnsemblMetazoa" id="PHUM411110-PA"/>
    </source>
</evidence>
<evidence type="ECO:0000259" key="6">
    <source>
        <dbReference type="PROSITE" id="PS50850"/>
    </source>
</evidence>
<proteinExistence type="predicted"/>
<dbReference type="EMBL" id="AAZO01005047">
    <property type="status" value="NOT_ANNOTATED_CDS"/>
    <property type="molecule type" value="Genomic_DNA"/>
</dbReference>
<feature type="transmembrane region" description="Helical" evidence="5">
    <location>
        <begin position="162"/>
        <end position="183"/>
    </location>
</feature>
<keyword evidence="3 5" id="KW-1133">Transmembrane helix</keyword>
<dbReference type="Pfam" id="PF00083">
    <property type="entry name" value="Sugar_tr"/>
    <property type="match status" value="1"/>
</dbReference>
<feature type="transmembrane region" description="Helical" evidence="5">
    <location>
        <begin position="195"/>
        <end position="217"/>
    </location>
</feature>
<feature type="transmembrane region" description="Helical" evidence="5">
    <location>
        <begin position="489"/>
        <end position="510"/>
    </location>
</feature>
<dbReference type="CDD" id="cd17317">
    <property type="entry name" value="MFS_SLC22"/>
    <property type="match status" value="1"/>
</dbReference>
<name>E0VS39_PEDHC</name>
<evidence type="ECO:0000313" key="9">
    <source>
        <dbReference type="Proteomes" id="UP000009046"/>
    </source>
</evidence>
<organism>
    <name type="scientific">Pediculus humanus subsp. corporis</name>
    <name type="common">Body louse</name>
    <dbReference type="NCBI Taxonomy" id="121224"/>
    <lineage>
        <taxon>Eukaryota</taxon>
        <taxon>Metazoa</taxon>
        <taxon>Ecdysozoa</taxon>
        <taxon>Arthropoda</taxon>
        <taxon>Hexapoda</taxon>
        <taxon>Insecta</taxon>
        <taxon>Pterygota</taxon>
        <taxon>Neoptera</taxon>
        <taxon>Paraneoptera</taxon>
        <taxon>Psocodea</taxon>
        <taxon>Troctomorpha</taxon>
        <taxon>Phthiraptera</taxon>
        <taxon>Anoplura</taxon>
        <taxon>Pediculidae</taxon>
        <taxon>Pediculus</taxon>
    </lineage>
</organism>
<dbReference type="OMA" id="DDYWCRV"/>
<dbReference type="InterPro" id="IPR036259">
    <property type="entry name" value="MFS_trans_sf"/>
</dbReference>
<dbReference type="PANTHER" id="PTHR24064">
    <property type="entry name" value="SOLUTE CARRIER FAMILY 22 MEMBER"/>
    <property type="match status" value="1"/>
</dbReference>
<dbReference type="RefSeq" id="XP_002428933.1">
    <property type="nucleotide sequence ID" value="XM_002428888.1"/>
</dbReference>
<accession>E0VS39</accession>
<evidence type="ECO:0000256" key="4">
    <source>
        <dbReference type="ARBA" id="ARBA00023136"/>
    </source>
</evidence>
<dbReference type="KEGG" id="phu:Phum_PHUM411110"/>
<dbReference type="SUPFAM" id="SSF103473">
    <property type="entry name" value="MFS general substrate transporter"/>
    <property type="match status" value="1"/>
</dbReference>
<feature type="transmembrane region" description="Helical" evidence="5">
    <location>
        <begin position="400"/>
        <end position="422"/>
    </location>
</feature>
<dbReference type="GO" id="GO:0016020">
    <property type="term" value="C:membrane"/>
    <property type="evidence" value="ECO:0007669"/>
    <property type="project" value="UniProtKB-SubCell"/>
</dbReference>
<keyword evidence="4 5" id="KW-0472">Membrane</keyword>
<protein>
    <submittedName>
        <fullName evidence="7 8">Organic cation transporter, putative</fullName>
    </submittedName>
</protein>
<gene>
    <name evidence="8" type="primary">8234141</name>
    <name evidence="7" type="ORF">Phum_PHUM411110</name>
</gene>
<dbReference type="AlphaFoldDB" id="E0VS39"/>
<dbReference type="EMBL" id="DS235742">
    <property type="protein sequence ID" value="EEB16195.1"/>
    <property type="molecule type" value="Genomic_DNA"/>
</dbReference>
<evidence type="ECO:0000256" key="5">
    <source>
        <dbReference type="SAM" id="Phobius"/>
    </source>
</evidence>
<feature type="transmembrane region" description="Helical" evidence="5">
    <location>
        <begin position="279"/>
        <end position="298"/>
    </location>
</feature>
<feature type="transmembrane region" description="Helical" evidence="5">
    <location>
        <begin position="40"/>
        <end position="62"/>
    </location>
</feature>
<evidence type="ECO:0000256" key="1">
    <source>
        <dbReference type="ARBA" id="ARBA00004141"/>
    </source>
</evidence>
<dbReference type="PROSITE" id="PS50850">
    <property type="entry name" value="MFS"/>
    <property type="match status" value="1"/>
</dbReference>
<feature type="transmembrane region" description="Helical" evidence="5">
    <location>
        <begin position="429"/>
        <end position="448"/>
    </location>
</feature>
<evidence type="ECO:0000256" key="3">
    <source>
        <dbReference type="ARBA" id="ARBA00022989"/>
    </source>
</evidence>
<sequence>MPSTKSSSNVKNFTTTTTHDGLDLDDVLPEIGEFGKYQKYLFWFVCLPACIPCGFCAFNQIFMSGVPEHWCKIPSLMNLQPEKRKQLGIPLEDEENHIYSSCFRFNLSWINFTFLDDYENMSDVTSSSGKNVEPCFDGWEYNKSTIESSVVVDFNLVCEKDLYPTIGLSALNAGGPIGVYIFGILNDKIGRKFSFFACLAILLTGGILTGVSSNFWLWAWSRFIVGLTVPAIYQIPFIISLELVGPNYRAFVTVFTCLAYTFGLILLSGVAYLLPDWRLLAFATSVPFLLYFGYWFYLPESPRWLITKGRFDEALLILEKIAQTNGKKLPEAFKTCLKREMLSKTMSEENKKNKKWPKFGDLCLTPNMRLKTILITFSWFANEMVYVGLSYYGPSLDTNAYLSFFLSAVVEIPSYLGCWVVMDRWGRRWPLCLCMVISGICCIATVLIPPDYTTLTLVLYLVSKSAISASFLIIYPFAGELYPTQLRGIGIGTSAYVGGLGLIIIPFINYLGRENLILPLLIMGIVSVIGGLTSLRLPETLRQKLPQTILEGEEFGKNWTLKNCWSCVPESSTPNSYEDLSKDDFQEEIEIKPPLIRKASRLIRESSVMETNLDSSGIMQMTYWF</sequence>
<dbReference type="InParanoid" id="E0VS39"/>
<keyword evidence="9" id="KW-1185">Reference proteome</keyword>
<dbReference type="CTD" id="8234141"/>
<dbReference type="EnsemblMetazoa" id="PHUM411110-RA">
    <property type="protein sequence ID" value="PHUM411110-PA"/>
    <property type="gene ID" value="PHUM411110"/>
</dbReference>
<dbReference type="InterPro" id="IPR020846">
    <property type="entry name" value="MFS_dom"/>
</dbReference>
<feature type="domain" description="Major facilitator superfamily (MFS) profile" evidence="6">
    <location>
        <begin position="97"/>
        <end position="542"/>
    </location>
</feature>
<reference evidence="8" key="3">
    <citation type="submission" date="2020-05" db="UniProtKB">
        <authorList>
            <consortium name="EnsemblMetazoa"/>
        </authorList>
    </citation>
    <scope>IDENTIFICATION</scope>
    <source>
        <strain evidence="8">USDA</strain>
    </source>
</reference>
<reference evidence="7" key="2">
    <citation type="submission" date="2007-04" db="EMBL/GenBank/DDBJ databases">
        <title>The genome of the human body louse.</title>
        <authorList>
            <consortium name="The Human Body Louse Genome Consortium"/>
            <person name="Kirkness E."/>
            <person name="Walenz B."/>
            <person name="Hass B."/>
            <person name="Bruggner R."/>
            <person name="Strausberg R."/>
        </authorList>
    </citation>
    <scope>NUCLEOTIDE SEQUENCE</scope>
    <source>
        <strain evidence="7">USDA</strain>
    </source>
</reference>
<evidence type="ECO:0000313" key="7">
    <source>
        <dbReference type="EMBL" id="EEB16195.1"/>
    </source>
</evidence>
<feature type="transmembrane region" description="Helical" evidence="5">
    <location>
        <begin position="516"/>
        <end position="535"/>
    </location>
</feature>
<feature type="transmembrane region" description="Helical" evidence="5">
    <location>
        <begin position="454"/>
        <end position="477"/>
    </location>
</feature>
<dbReference type="GeneID" id="8234141"/>
<dbReference type="GO" id="GO:0022857">
    <property type="term" value="F:transmembrane transporter activity"/>
    <property type="evidence" value="ECO:0007669"/>
    <property type="project" value="InterPro"/>
</dbReference>
<evidence type="ECO:0000256" key="2">
    <source>
        <dbReference type="ARBA" id="ARBA00022692"/>
    </source>
</evidence>
<dbReference type="Gene3D" id="1.20.1250.20">
    <property type="entry name" value="MFS general substrate transporter like domains"/>
    <property type="match status" value="1"/>
</dbReference>
<reference evidence="7" key="1">
    <citation type="submission" date="2007-04" db="EMBL/GenBank/DDBJ databases">
        <title>Annotation of Pediculus humanus corporis strain USDA.</title>
        <authorList>
            <person name="Kirkness E."/>
            <person name="Hannick L."/>
            <person name="Hass B."/>
            <person name="Bruggner R."/>
            <person name="Lawson D."/>
            <person name="Bidwell S."/>
            <person name="Joardar V."/>
            <person name="Caler E."/>
            <person name="Walenz B."/>
            <person name="Inman J."/>
            <person name="Schobel S."/>
            <person name="Galinsky K."/>
            <person name="Amedeo P."/>
            <person name="Strausberg R."/>
        </authorList>
    </citation>
    <scope>NUCLEOTIDE SEQUENCE</scope>
    <source>
        <strain evidence="7">USDA</strain>
    </source>
</reference>
<dbReference type="Proteomes" id="UP000009046">
    <property type="component" value="Unassembled WGS sequence"/>
</dbReference>
<dbReference type="InterPro" id="IPR005828">
    <property type="entry name" value="MFS_sugar_transport-like"/>
</dbReference>
<dbReference type="HOGENOM" id="CLU_001265_33_4_1"/>
<comment type="subcellular location">
    <subcellularLocation>
        <location evidence="1">Membrane</location>
        <topology evidence="1">Multi-pass membrane protein</topology>
    </subcellularLocation>
</comment>
<feature type="transmembrane region" description="Helical" evidence="5">
    <location>
        <begin position="251"/>
        <end position="273"/>
    </location>
</feature>
<feature type="transmembrane region" description="Helical" evidence="5">
    <location>
        <begin position="223"/>
        <end position="244"/>
    </location>
</feature>
<dbReference type="STRING" id="121224.E0VS39"/>
<feature type="transmembrane region" description="Helical" evidence="5">
    <location>
        <begin position="373"/>
        <end position="394"/>
    </location>
</feature>
<dbReference type="VEuPathDB" id="VectorBase:PHUM411110"/>